<accession>A0ABX0RIJ0</accession>
<reference evidence="1 2" key="1">
    <citation type="journal article" date="2019" name="bioRxiv">
        <title>Bacteria contribute to plant secondary compound degradation in a generalist herbivore system.</title>
        <authorList>
            <person name="Francoeur C.B."/>
            <person name="Khadempour L."/>
            <person name="Moreira-Soto R.D."/>
            <person name="Gotting K."/>
            <person name="Book A.J."/>
            <person name="Pinto-Tomas A.A."/>
            <person name="Keefover-Ring K."/>
            <person name="Currie C.R."/>
        </authorList>
    </citation>
    <scope>NUCLEOTIDE SEQUENCE [LARGE SCALE GENOMIC DNA]</scope>
    <source>
        <strain evidence="1">Acro-835</strain>
    </source>
</reference>
<dbReference type="EMBL" id="VWXF01000006">
    <property type="protein sequence ID" value="NIF23050.1"/>
    <property type="molecule type" value="Genomic_DNA"/>
</dbReference>
<gene>
    <name evidence="1" type="ORF">F3J40_15775</name>
</gene>
<dbReference type="Proteomes" id="UP001515683">
    <property type="component" value="Unassembled WGS sequence"/>
</dbReference>
<comment type="caution">
    <text evidence="1">The sequence shown here is derived from an EMBL/GenBank/DDBJ whole genome shotgun (WGS) entry which is preliminary data.</text>
</comment>
<dbReference type="RefSeq" id="WP_167016079.1">
    <property type="nucleotide sequence ID" value="NZ_VWXF01000006.1"/>
</dbReference>
<evidence type="ECO:0000313" key="1">
    <source>
        <dbReference type="EMBL" id="NIF23050.1"/>
    </source>
</evidence>
<keyword evidence="2" id="KW-1185">Reference proteome</keyword>
<sequence length="141" mass="16023">MFFSRLLKRNANQPSFWQDATQQNDLKFSSFASLCEAVDERVKDKSQAEQCAGQIYAFAIKAYKAEQAGSQLPEITLSHLPSATQNFIRTLRDVPESQNDIAFNDLFTWILADVSDAEVKFGIQLAVVNYLVERWQLEPVT</sequence>
<protein>
    <submittedName>
        <fullName evidence="1">Uncharacterized protein</fullName>
    </submittedName>
</protein>
<evidence type="ECO:0000313" key="2">
    <source>
        <dbReference type="Proteomes" id="UP001515683"/>
    </source>
</evidence>
<organism evidence="1 2">
    <name type="scientific">Candidatus Pantoea multigeneris</name>
    <dbReference type="NCBI Taxonomy" id="2608357"/>
    <lineage>
        <taxon>Bacteria</taxon>
        <taxon>Pseudomonadati</taxon>
        <taxon>Pseudomonadota</taxon>
        <taxon>Gammaproteobacteria</taxon>
        <taxon>Enterobacterales</taxon>
        <taxon>Erwiniaceae</taxon>
        <taxon>Pantoea</taxon>
    </lineage>
</organism>
<name>A0ABX0RIJ0_9GAMM</name>
<proteinExistence type="predicted"/>